<gene>
    <name evidence="1" type="ORF">RhiirA4_471072</name>
</gene>
<accession>A0A2I1H2D9</accession>
<proteinExistence type="predicted"/>
<evidence type="ECO:0000313" key="1">
    <source>
        <dbReference type="EMBL" id="PKY53056.1"/>
    </source>
</evidence>
<comment type="caution">
    <text evidence="1">The sequence shown here is derived from an EMBL/GenBank/DDBJ whole genome shotgun (WGS) entry which is preliminary data.</text>
</comment>
<keyword evidence="2" id="KW-1185">Reference proteome</keyword>
<dbReference type="Proteomes" id="UP000234323">
    <property type="component" value="Unassembled WGS sequence"/>
</dbReference>
<dbReference type="EMBL" id="LLXI01001319">
    <property type="protein sequence ID" value="PKY53056.1"/>
    <property type="molecule type" value="Genomic_DNA"/>
</dbReference>
<reference evidence="1 2" key="1">
    <citation type="submission" date="2015-10" db="EMBL/GenBank/DDBJ databases">
        <title>Genome analyses suggest a sexual origin of heterokaryosis in a supposedly ancient asexual fungus.</title>
        <authorList>
            <person name="Ropars J."/>
            <person name="Sedzielewska K."/>
            <person name="Noel J."/>
            <person name="Charron P."/>
            <person name="Farinelli L."/>
            <person name="Marton T."/>
            <person name="Kruger M."/>
            <person name="Pelin A."/>
            <person name="Brachmann A."/>
            <person name="Corradi N."/>
        </authorList>
    </citation>
    <scope>NUCLEOTIDE SEQUENCE [LARGE SCALE GENOMIC DNA]</scope>
    <source>
        <strain evidence="1 2">A4</strain>
    </source>
</reference>
<organism evidence="1 2">
    <name type="scientific">Rhizophagus irregularis</name>
    <dbReference type="NCBI Taxonomy" id="588596"/>
    <lineage>
        <taxon>Eukaryota</taxon>
        <taxon>Fungi</taxon>
        <taxon>Fungi incertae sedis</taxon>
        <taxon>Mucoromycota</taxon>
        <taxon>Glomeromycotina</taxon>
        <taxon>Glomeromycetes</taxon>
        <taxon>Glomerales</taxon>
        <taxon>Glomeraceae</taxon>
        <taxon>Rhizophagus</taxon>
    </lineage>
</organism>
<dbReference type="VEuPathDB" id="FungiDB:FUN_008842"/>
<dbReference type="AlphaFoldDB" id="A0A2I1H2D9"/>
<protein>
    <submittedName>
        <fullName evidence="1">Uncharacterized protein</fullName>
    </submittedName>
</protein>
<dbReference type="VEuPathDB" id="FungiDB:RhiirFUN_012504"/>
<dbReference type="VEuPathDB" id="FungiDB:RhiirFUN_001411"/>
<name>A0A2I1H2D9_9GLOM</name>
<evidence type="ECO:0000313" key="2">
    <source>
        <dbReference type="Proteomes" id="UP000234323"/>
    </source>
</evidence>
<sequence>MLARDHVLSSWNMNKMIKVISIIITAETEVKRTDNDLIFSDEKSLSAPLTNAFTETFSQQSDINIGNSDLATQNMAEETVKEAENTCKRSHSEFIEYEQNNEGLSVLSSPLNKTSSQSDTNIGTSDLALAQIAKVQKPRKYINQNIADNVLKMYQISILLGEKLMFNGTQNMAKETVKEAENAHKRSYFEFIKYEQNDEGLLVLSSLLRNSDLALAQIAKVQKPRKYINQDIADDVLKMYQMSILPDEKLMFNGVNILDSALLDMKKMKKTEVAKSPLNIHVINFHNLDCMKYLSYNYSNYIADQIQDQNSEADNFADRKKIDKFIVDCDTMKIFI</sequence>